<sequence length="289" mass="32930">MRRRRYPSDTTNAEWVLIEPLLPTPACDTSRGGRPEKHPRREIVDAIRYVVDTGCKWRALPADYPPWRTVWGFMARWAACGVIGQIRDHLSGRIRRNLGKGPRAVATVIDSQSVKAAETVSKATRGYDAGKKINGRKRHLVVDTRGLPLLVMVTPADLHDSAAAKEVLFRLRLMHPEITIVWADSAYAGKLVDWAKHHLNLTIKPVSRPKDASGFVVLPRRWVVERSLAWMMHARRHARDYERLVQHSETLITWAAITLMTRRLARKGATPNWTRKVAEHFTVDDRQPA</sequence>
<gene>
    <name evidence="3" type="ORF">SCNRRL3882_7901</name>
</gene>
<protein>
    <submittedName>
        <fullName evidence="3">Transposase</fullName>
    </submittedName>
</protein>
<dbReference type="GO" id="GO:0006313">
    <property type="term" value="P:DNA transposition"/>
    <property type="evidence" value="ECO:0007669"/>
    <property type="project" value="InterPro"/>
</dbReference>
<keyword evidence="4" id="KW-1185">Reference proteome</keyword>
<dbReference type="PANTHER" id="PTHR30007">
    <property type="entry name" value="PHP DOMAIN PROTEIN"/>
    <property type="match status" value="1"/>
</dbReference>
<dbReference type="InterPro" id="IPR025161">
    <property type="entry name" value="IS402-like_dom"/>
</dbReference>
<evidence type="ECO:0000259" key="2">
    <source>
        <dbReference type="Pfam" id="PF13340"/>
    </source>
</evidence>
<evidence type="ECO:0000313" key="3">
    <source>
        <dbReference type="EMBL" id="SOR84456.1"/>
    </source>
</evidence>
<feature type="domain" description="Transposase IS4-like" evidence="1">
    <location>
        <begin position="105"/>
        <end position="258"/>
    </location>
</feature>
<dbReference type="InterPro" id="IPR002559">
    <property type="entry name" value="Transposase_11"/>
</dbReference>
<dbReference type="Pfam" id="PF01609">
    <property type="entry name" value="DDE_Tnp_1"/>
    <property type="match status" value="1"/>
</dbReference>
<dbReference type="Pfam" id="PF13340">
    <property type="entry name" value="DUF4096"/>
    <property type="match status" value="1"/>
</dbReference>
<accession>A0A2N9BM63</accession>
<evidence type="ECO:0000313" key="4">
    <source>
        <dbReference type="Proteomes" id="UP000235464"/>
    </source>
</evidence>
<dbReference type="RefSeq" id="WP_010047474.1">
    <property type="nucleotide sequence ID" value="NZ_LT962942.1"/>
</dbReference>
<dbReference type="EMBL" id="LT963352">
    <property type="protein sequence ID" value="SOR84456.1"/>
    <property type="molecule type" value="Genomic_DNA"/>
</dbReference>
<evidence type="ECO:0000259" key="1">
    <source>
        <dbReference type="Pfam" id="PF01609"/>
    </source>
</evidence>
<proteinExistence type="predicted"/>
<name>A0A2N9BM63_STRCX</name>
<organism evidence="3 4">
    <name type="scientific">Streptomyces chartreusis NRRL 3882</name>
    <dbReference type="NCBI Taxonomy" id="1079985"/>
    <lineage>
        <taxon>Bacteria</taxon>
        <taxon>Bacillati</taxon>
        <taxon>Actinomycetota</taxon>
        <taxon>Actinomycetes</taxon>
        <taxon>Kitasatosporales</taxon>
        <taxon>Streptomycetaceae</taxon>
        <taxon>Streptomyces</taxon>
    </lineage>
</organism>
<feature type="domain" description="Insertion element IS402-like" evidence="2">
    <location>
        <begin position="11"/>
        <end position="86"/>
    </location>
</feature>
<dbReference type="AlphaFoldDB" id="A0A2N9BM63"/>
<dbReference type="Proteomes" id="UP000235464">
    <property type="component" value="Chromosome I"/>
</dbReference>
<dbReference type="NCBIfam" id="NF033580">
    <property type="entry name" value="transpos_IS5_3"/>
    <property type="match status" value="1"/>
</dbReference>
<reference evidence="4" key="1">
    <citation type="submission" date="2017-11" db="EMBL/GenBank/DDBJ databases">
        <authorList>
            <person name="Wibberg D."/>
        </authorList>
    </citation>
    <scope>NUCLEOTIDE SEQUENCE [LARGE SCALE GENOMIC DNA]</scope>
</reference>
<dbReference type="GO" id="GO:0003677">
    <property type="term" value="F:DNA binding"/>
    <property type="evidence" value="ECO:0007669"/>
    <property type="project" value="InterPro"/>
</dbReference>
<dbReference type="GO" id="GO:0004803">
    <property type="term" value="F:transposase activity"/>
    <property type="evidence" value="ECO:0007669"/>
    <property type="project" value="InterPro"/>
</dbReference>
<dbReference type="PANTHER" id="PTHR30007:SF0">
    <property type="entry name" value="TRANSPOSASE"/>
    <property type="match status" value="1"/>
</dbReference>